<dbReference type="FunFam" id="1.10.472.30:FF:000003">
    <property type="entry name" value="Transcription elongation factor S-II"/>
    <property type="match status" value="1"/>
</dbReference>
<keyword evidence="4 8" id="KW-0862">Zinc</keyword>
<dbReference type="SUPFAM" id="SSF47676">
    <property type="entry name" value="Conserved domain common to transcription factors TFIIS, elongin A, CRSP70"/>
    <property type="match status" value="1"/>
</dbReference>
<dbReference type="GO" id="GO:0006362">
    <property type="term" value="P:transcription elongation by RNA polymerase I"/>
    <property type="evidence" value="ECO:0007669"/>
    <property type="project" value="TreeGrafter"/>
</dbReference>
<dbReference type="InterPro" id="IPR001222">
    <property type="entry name" value="Znf_TFIIS"/>
</dbReference>
<comment type="function">
    <text evidence="8">Necessary for efficient RNA polymerase II transcription elongation past template-encoded arresting sites.</text>
</comment>
<dbReference type="PROSITE" id="PS51133">
    <property type="entry name" value="ZF_TFIIS_2"/>
    <property type="match status" value="1"/>
</dbReference>
<dbReference type="SUPFAM" id="SSF46942">
    <property type="entry name" value="Elongation factor TFIIS domain 2"/>
    <property type="match status" value="1"/>
</dbReference>
<keyword evidence="3 6" id="KW-0863">Zinc-finger</keyword>
<evidence type="ECO:0000256" key="9">
    <source>
        <dbReference type="SAM" id="MobiDB-lite"/>
    </source>
</evidence>
<sequence>MTASSSSAPLEIQEIRSMMHDLEKAGGSTDKIKMLLSQFEERVKPTEKLLRETKLGIAVNKYRTHSDKEIADQVKRIIKKWKDQVTAQKNSAKHKHPHTHSHLGSSSGSAGHSGSGASNGTAQASGSSSTSPAANTPTSSPAPSASSKARTASSDGVKTSVYDDRVRNSCLELTYNALVIGATEPASQILTVAKEVEDAVFVGERGTTPGYRSKFRSLVSNLKDVNNPNLRRRVVTGEISGKRLYSMSPQEMASDEIKKDIEQFKKENLFNAQAAVQKRAITDRFTCSRCKQKKVSYFQMQTRSADEPLTTFCTCENCGKRWKFS</sequence>
<dbReference type="InterPro" id="IPR003617">
    <property type="entry name" value="TFIIS/CRSP70_N_sub"/>
</dbReference>
<feature type="domain" description="TFIIS-type" evidence="10">
    <location>
        <begin position="283"/>
        <end position="323"/>
    </location>
</feature>
<dbReference type="GO" id="GO:0005634">
    <property type="term" value="C:nucleus"/>
    <property type="evidence" value="ECO:0007669"/>
    <property type="project" value="UniProtKB-SubCell"/>
</dbReference>
<dbReference type="Pfam" id="PF07500">
    <property type="entry name" value="TFIIS_M"/>
    <property type="match status" value="1"/>
</dbReference>
<evidence type="ECO:0000259" key="10">
    <source>
        <dbReference type="PROSITE" id="PS51133"/>
    </source>
</evidence>
<dbReference type="GO" id="GO:0000977">
    <property type="term" value="F:RNA polymerase II transcription regulatory region sequence-specific DNA binding"/>
    <property type="evidence" value="ECO:0007669"/>
    <property type="project" value="TreeGrafter"/>
</dbReference>
<evidence type="ECO:0000259" key="11">
    <source>
        <dbReference type="PROSITE" id="PS51319"/>
    </source>
</evidence>
<feature type="compositionally biased region" description="Low complexity" evidence="9">
    <location>
        <begin position="102"/>
        <end position="154"/>
    </location>
</feature>
<evidence type="ECO:0000259" key="12">
    <source>
        <dbReference type="PROSITE" id="PS51321"/>
    </source>
</evidence>
<dbReference type="OrthoDB" id="44867at2759"/>
<dbReference type="Gene3D" id="1.10.472.30">
    <property type="entry name" value="Transcription elongation factor S-II, central domain"/>
    <property type="match status" value="1"/>
</dbReference>
<dbReference type="PROSITE" id="PS51319">
    <property type="entry name" value="TFIIS_N"/>
    <property type="match status" value="1"/>
</dbReference>
<dbReference type="SMART" id="SM00509">
    <property type="entry name" value="TFS2N"/>
    <property type="match status" value="1"/>
</dbReference>
<keyword evidence="5 7" id="KW-0539">Nucleus</keyword>
<proteinExistence type="inferred from homology"/>
<keyword evidence="8" id="KW-0805">Transcription regulation</keyword>
<dbReference type="GO" id="GO:0031440">
    <property type="term" value="P:regulation of mRNA 3'-end processing"/>
    <property type="evidence" value="ECO:0007669"/>
    <property type="project" value="TreeGrafter"/>
</dbReference>
<dbReference type="Pfam" id="PF01096">
    <property type="entry name" value="Zn_ribbon_TFIIS"/>
    <property type="match status" value="1"/>
</dbReference>
<evidence type="ECO:0000256" key="1">
    <source>
        <dbReference type="ARBA" id="ARBA00004123"/>
    </source>
</evidence>
<dbReference type="SUPFAM" id="SSF57783">
    <property type="entry name" value="Zinc beta-ribbon"/>
    <property type="match status" value="1"/>
</dbReference>
<dbReference type="GO" id="GO:0001139">
    <property type="term" value="F:RNA polymerase II complex recruiting activity"/>
    <property type="evidence" value="ECO:0007669"/>
    <property type="project" value="TreeGrafter"/>
</dbReference>
<dbReference type="FunFam" id="2.20.25.10:FF:000001">
    <property type="entry name" value="Probable Transcription elongation factor S-II"/>
    <property type="match status" value="1"/>
</dbReference>
<dbReference type="InterPro" id="IPR006289">
    <property type="entry name" value="TFSII"/>
</dbReference>
<feature type="domain" description="TFIIS N-terminal" evidence="11">
    <location>
        <begin position="13"/>
        <end position="88"/>
    </location>
</feature>
<reference evidence="13 14" key="1">
    <citation type="submission" date="2019-09" db="EMBL/GenBank/DDBJ databases">
        <authorList>
            <person name="Brejova B."/>
        </authorList>
    </citation>
    <scope>NUCLEOTIDE SEQUENCE [LARGE SCALE GENOMIC DNA]</scope>
</reference>
<dbReference type="AlphaFoldDB" id="A0A5E8BDK0"/>
<dbReference type="Gene3D" id="1.20.930.10">
    <property type="entry name" value="Conserved domain common to transcription factors TFIIS, elongin A, CRSP70"/>
    <property type="match status" value="1"/>
</dbReference>
<name>A0A5E8BDK0_9ASCO</name>
<dbReference type="PANTHER" id="PTHR11477">
    <property type="entry name" value="TRANSCRIPTION FACTOR S-II ZINC FINGER DOMAIN-CONTAINING PROTEIN"/>
    <property type="match status" value="1"/>
</dbReference>
<dbReference type="PROSITE" id="PS00466">
    <property type="entry name" value="ZF_TFIIS_1"/>
    <property type="match status" value="1"/>
</dbReference>
<keyword evidence="8" id="KW-0804">Transcription</keyword>
<comment type="similarity">
    <text evidence="8">Belongs to the TFS-II family.</text>
</comment>
<dbReference type="GO" id="GO:0006368">
    <property type="term" value="P:transcription elongation by RNA polymerase II"/>
    <property type="evidence" value="ECO:0007669"/>
    <property type="project" value="InterPro"/>
</dbReference>
<accession>A0A5E8BDK0</accession>
<dbReference type="RefSeq" id="XP_031852719.1">
    <property type="nucleotide sequence ID" value="XM_031996828.1"/>
</dbReference>
<feature type="domain" description="TFIIS central" evidence="12">
    <location>
        <begin position="166"/>
        <end position="280"/>
    </location>
</feature>
<evidence type="ECO:0000313" key="13">
    <source>
        <dbReference type="EMBL" id="VVT49109.1"/>
    </source>
</evidence>
<keyword evidence="2 8" id="KW-0479">Metal-binding</keyword>
<dbReference type="NCBIfam" id="TIGR01385">
    <property type="entry name" value="TFSII"/>
    <property type="match status" value="1"/>
</dbReference>
<evidence type="ECO:0000256" key="4">
    <source>
        <dbReference type="ARBA" id="ARBA00022833"/>
    </source>
</evidence>
<dbReference type="GeneID" id="43580928"/>
<gene>
    <name evidence="13" type="ORF">SAPINGB_P002108</name>
</gene>
<evidence type="ECO:0000256" key="7">
    <source>
        <dbReference type="PROSITE-ProRule" id="PRU00649"/>
    </source>
</evidence>
<dbReference type="InterPro" id="IPR036575">
    <property type="entry name" value="TFIIS_cen_dom_sf"/>
</dbReference>
<dbReference type="PANTHER" id="PTHR11477:SF0">
    <property type="entry name" value="IP08861P-RELATED"/>
    <property type="match status" value="1"/>
</dbReference>
<dbReference type="InterPro" id="IPR035100">
    <property type="entry name" value="TF_IIS-typ"/>
</dbReference>
<protein>
    <recommendedName>
        <fullName evidence="8">Transcription elongation factor</fullName>
    </recommendedName>
</protein>
<evidence type="ECO:0000256" key="2">
    <source>
        <dbReference type="ARBA" id="ARBA00022723"/>
    </source>
</evidence>
<evidence type="ECO:0000256" key="3">
    <source>
        <dbReference type="ARBA" id="ARBA00022771"/>
    </source>
</evidence>
<dbReference type="InterPro" id="IPR017923">
    <property type="entry name" value="TFIIS_N"/>
</dbReference>
<dbReference type="EMBL" id="CABVLU010000002">
    <property type="protein sequence ID" value="VVT49109.1"/>
    <property type="molecule type" value="Genomic_DNA"/>
</dbReference>
<dbReference type="Proteomes" id="UP000398389">
    <property type="component" value="Unassembled WGS sequence"/>
</dbReference>
<dbReference type="InterPro" id="IPR003618">
    <property type="entry name" value="TFIIS_cen_dom"/>
</dbReference>
<keyword evidence="8" id="KW-0238">DNA-binding</keyword>
<dbReference type="PROSITE" id="PS51321">
    <property type="entry name" value="TFIIS_CENTRAL"/>
    <property type="match status" value="1"/>
</dbReference>
<dbReference type="Pfam" id="PF08711">
    <property type="entry name" value="Med26"/>
    <property type="match status" value="1"/>
</dbReference>
<comment type="subcellular location">
    <subcellularLocation>
        <location evidence="1 7 8">Nucleus</location>
    </subcellularLocation>
</comment>
<dbReference type="CDD" id="cd13749">
    <property type="entry name" value="Zn-ribbon_TFIIS"/>
    <property type="match status" value="1"/>
</dbReference>
<organism evidence="13 14">
    <name type="scientific">Magnusiomyces paraingens</name>
    <dbReference type="NCBI Taxonomy" id="2606893"/>
    <lineage>
        <taxon>Eukaryota</taxon>
        <taxon>Fungi</taxon>
        <taxon>Dikarya</taxon>
        <taxon>Ascomycota</taxon>
        <taxon>Saccharomycotina</taxon>
        <taxon>Dipodascomycetes</taxon>
        <taxon>Dipodascales</taxon>
        <taxon>Dipodascaceae</taxon>
        <taxon>Magnusiomyces</taxon>
    </lineage>
</organism>
<evidence type="ECO:0000313" key="14">
    <source>
        <dbReference type="Proteomes" id="UP000398389"/>
    </source>
</evidence>
<dbReference type="Gene3D" id="2.20.25.10">
    <property type="match status" value="1"/>
</dbReference>
<feature type="compositionally biased region" description="Basic residues" evidence="9">
    <location>
        <begin position="91"/>
        <end position="101"/>
    </location>
</feature>
<dbReference type="GO" id="GO:0031564">
    <property type="term" value="P:transcription antitermination"/>
    <property type="evidence" value="ECO:0007669"/>
    <property type="project" value="TreeGrafter"/>
</dbReference>
<dbReference type="GO" id="GO:0008270">
    <property type="term" value="F:zinc ion binding"/>
    <property type="evidence" value="ECO:0007669"/>
    <property type="project" value="UniProtKB-UniRule"/>
</dbReference>
<dbReference type="SMART" id="SM00440">
    <property type="entry name" value="ZnF_C2C2"/>
    <property type="match status" value="1"/>
</dbReference>
<keyword evidence="14" id="KW-1185">Reference proteome</keyword>
<dbReference type="SMART" id="SM00510">
    <property type="entry name" value="TFS2M"/>
    <property type="match status" value="1"/>
</dbReference>
<dbReference type="InterPro" id="IPR035441">
    <property type="entry name" value="TFIIS/LEDGF_dom_sf"/>
</dbReference>
<evidence type="ECO:0000256" key="8">
    <source>
        <dbReference type="RuleBase" id="RU368078"/>
    </source>
</evidence>
<evidence type="ECO:0000256" key="5">
    <source>
        <dbReference type="ARBA" id="ARBA00023242"/>
    </source>
</evidence>
<evidence type="ECO:0000256" key="6">
    <source>
        <dbReference type="PROSITE-ProRule" id="PRU00472"/>
    </source>
</evidence>
<dbReference type="PIRSF" id="PIRSF006704">
    <property type="entry name" value="TF_IIS"/>
    <property type="match status" value="1"/>
</dbReference>
<feature type="region of interest" description="Disordered" evidence="9">
    <location>
        <begin position="83"/>
        <end position="158"/>
    </location>
</feature>